<organism evidence="1 2">
    <name type="scientific">Chryseobacterium camelliae</name>
    <dbReference type="NCBI Taxonomy" id="1265445"/>
    <lineage>
        <taxon>Bacteria</taxon>
        <taxon>Pseudomonadati</taxon>
        <taxon>Bacteroidota</taxon>
        <taxon>Flavobacteriia</taxon>
        <taxon>Flavobacteriales</taxon>
        <taxon>Weeksellaceae</taxon>
        <taxon>Chryseobacterium group</taxon>
        <taxon>Chryseobacterium</taxon>
    </lineage>
</organism>
<protein>
    <recommendedName>
        <fullName evidence="3">Glycosyl transferase family 2</fullName>
    </recommendedName>
</protein>
<dbReference type="Gene3D" id="3.90.550.10">
    <property type="entry name" value="Spore Coat Polysaccharide Biosynthesis Protein SpsA, Chain A"/>
    <property type="match status" value="1"/>
</dbReference>
<dbReference type="EMBL" id="JAUTAL010000001">
    <property type="protein sequence ID" value="MDQ1098517.1"/>
    <property type="molecule type" value="Genomic_DNA"/>
</dbReference>
<gene>
    <name evidence="1" type="ORF">QE404_003664</name>
</gene>
<evidence type="ECO:0000313" key="2">
    <source>
        <dbReference type="Proteomes" id="UP001225072"/>
    </source>
</evidence>
<comment type="caution">
    <text evidence="1">The sequence shown here is derived from an EMBL/GenBank/DDBJ whole genome shotgun (WGS) entry which is preliminary data.</text>
</comment>
<sequence length="190" mass="22600">MDPDDAIQPEAISSAVAAYQKDRDIVLTYSYFMKCDEHLNPIEPFRSGMQVVNGDPFFFNCPVQIAHFVTFRKDIYNLTEKMNPELKIAEDQDLYLKMYEKGKVYFIDEPHYLYRMHAEGISQNSNKARSHDYFAQVIMAAMKRRQLKNIRGKKVPESYNRPDEIFELLDYQNKILFRLKKKILLFCRKY</sequence>
<reference evidence="1 2" key="1">
    <citation type="submission" date="2023-07" db="EMBL/GenBank/DDBJ databases">
        <title>Functional and genomic diversity of the sorghum phyllosphere microbiome.</title>
        <authorList>
            <person name="Shade A."/>
        </authorList>
    </citation>
    <scope>NUCLEOTIDE SEQUENCE [LARGE SCALE GENOMIC DNA]</scope>
    <source>
        <strain evidence="1 2">SORGH_AS_1064</strain>
    </source>
</reference>
<dbReference type="InterPro" id="IPR029044">
    <property type="entry name" value="Nucleotide-diphossugar_trans"/>
</dbReference>
<proteinExistence type="predicted"/>
<name>A0ABU0TNA0_9FLAO</name>
<keyword evidence="2" id="KW-1185">Reference proteome</keyword>
<accession>A0ABU0TNA0</accession>
<evidence type="ECO:0008006" key="3">
    <source>
        <dbReference type="Google" id="ProtNLM"/>
    </source>
</evidence>
<dbReference type="RefSeq" id="WP_307454043.1">
    <property type="nucleotide sequence ID" value="NZ_JAUTAL010000001.1"/>
</dbReference>
<evidence type="ECO:0000313" key="1">
    <source>
        <dbReference type="EMBL" id="MDQ1098517.1"/>
    </source>
</evidence>
<dbReference type="SUPFAM" id="SSF53448">
    <property type="entry name" value="Nucleotide-diphospho-sugar transferases"/>
    <property type="match status" value="1"/>
</dbReference>
<dbReference type="Proteomes" id="UP001225072">
    <property type="component" value="Unassembled WGS sequence"/>
</dbReference>